<evidence type="ECO:0000313" key="2">
    <source>
        <dbReference type="EMBL" id="GLR19783.1"/>
    </source>
</evidence>
<evidence type="ECO:0000313" key="3">
    <source>
        <dbReference type="Proteomes" id="UP001156666"/>
    </source>
</evidence>
<reference evidence="2" key="2">
    <citation type="submission" date="2023-01" db="EMBL/GenBank/DDBJ databases">
        <title>Draft genome sequence of Portibacter lacus strain NBRC 108769.</title>
        <authorList>
            <person name="Sun Q."/>
            <person name="Mori K."/>
        </authorList>
    </citation>
    <scope>NUCLEOTIDE SEQUENCE</scope>
    <source>
        <strain evidence="2">NBRC 108769</strain>
    </source>
</reference>
<proteinExistence type="predicted"/>
<dbReference type="Proteomes" id="UP001156666">
    <property type="component" value="Unassembled WGS sequence"/>
</dbReference>
<organism evidence="2 3">
    <name type="scientific">Portibacter lacus</name>
    <dbReference type="NCBI Taxonomy" id="1099794"/>
    <lineage>
        <taxon>Bacteria</taxon>
        <taxon>Pseudomonadati</taxon>
        <taxon>Bacteroidota</taxon>
        <taxon>Saprospiria</taxon>
        <taxon>Saprospirales</taxon>
        <taxon>Haliscomenobacteraceae</taxon>
        <taxon>Portibacter</taxon>
    </lineage>
</organism>
<dbReference type="EMBL" id="BSOH01000036">
    <property type="protein sequence ID" value="GLR19783.1"/>
    <property type="molecule type" value="Genomic_DNA"/>
</dbReference>
<dbReference type="AlphaFoldDB" id="A0AA37WGF3"/>
<protein>
    <submittedName>
        <fullName evidence="2">Uncharacterized protein</fullName>
    </submittedName>
</protein>
<feature type="region of interest" description="Disordered" evidence="1">
    <location>
        <begin position="25"/>
        <end position="62"/>
    </location>
</feature>
<gene>
    <name evidence="2" type="ORF">GCM10007940_43990</name>
</gene>
<sequence>MQSITSLTIRGQIDVDRAETADTIQGSKDDILQDKALPAEGSKEAMKSEERAIKNQRPLRTK</sequence>
<feature type="compositionally biased region" description="Basic and acidic residues" evidence="1">
    <location>
        <begin position="41"/>
        <end position="53"/>
    </location>
</feature>
<name>A0AA37WGF3_9BACT</name>
<keyword evidence="3" id="KW-1185">Reference proteome</keyword>
<reference evidence="2" key="1">
    <citation type="journal article" date="2014" name="Int. J. Syst. Evol. Microbiol.">
        <title>Complete genome sequence of Corynebacterium casei LMG S-19264T (=DSM 44701T), isolated from a smear-ripened cheese.</title>
        <authorList>
            <consortium name="US DOE Joint Genome Institute (JGI-PGF)"/>
            <person name="Walter F."/>
            <person name="Albersmeier A."/>
            <person name="Kalinowski J."/>
            <person name="Ruckert C."/>
        </authorList>
    </citation>
    <scope>NUCLEOTIDE SEQUENCE</scope>
    <source>
        <strain evidence="2">NBRC 108769</strain>
    </source>
</reference>
<accession>A0AA37WGF3</accession>
<comment type="caution">
    <text evidence="2">The sequence shown here is derived from an EMBL/GenBank/DDBJ whole genome shotgun (WGS) entry which is preliminary data.</text>
</comment>
<evidence type="ECO:0000256" key="1">
    <source>
        <dbReference type="SAM" id="MobiDB-lite"/>
    </source>
</evidence>